<dbReference type="Pfam" id="PF00887">
    <property type="entry name" value="ACBP"/>
    <property type="match status" value="1"/>
</dbReference>
<feature type="region of interest" description="Disordered" evidence="3">
    <location>
        <begin position="407"/>
        <end position="471"/>
    </location>
</feature>
<proteinExistence type="inferred from homology"/>
<dbReference type="GO" id="GO:0000062">
    <property type="term" value="F:fatty-acyl-CoA binding"/>
    <property type="evidence" value="ECO:0007669"/>
    <property type="project" value="InterPro"/>
</dbReference>
<dbReference type="PANTHER" id="PTHR23310:SF122">
    <property type="entry name" value="ACYL-COA-BINDING DOMAIN-CONTAINING PROTEIN 3"/>
    <property type="match status" value="1"/>
</dbReference>
<protein>
    <recommendedName>
        <fullName evidence="5">ACB domain-containing protein</fullName>
    </recommendedName>
</protein>
<feature type="compositionally biased region" description="Basic and acidic residues" evidence="3">
    <location>
        <begin position="407"/>
        <end position="417"/>
    </location>
</feature>
<dbReference type="EMBL" id="CM018045">
    <property type="protein sequence ID" value="KAA8528472.1"/>
    <property type="molecule type" value="Genomic_DNA"/>
</dbReference>
<dbReference type="AlphaFoldDB" id="A0A5J5AF29"/>
<sequence length="471" mass="51690">MIIYLYSISISSFLTLFSLIYSIVSLVKLLIIFGDQSAMELFQDLLMTAFLALILSFLVAKLVSMAIAGDIGDDSTKNVDFETVIGEGKFDRGLKVQSTETTRRVQFVEEVVNMVDEFEGEESVDKLGSSCCGKEFAERRCDSAEICDSVRQIEVDGNVVQVSDFVGLPAKSSEEGFNKEDVVAEIVDELESGELESEVKQENRANSFDGLVVEERSESTKAAHEFDVANKEKNLVTVSLNVEEKLIENTGDKAEIGVELASELASDDVVDQIQEVRGVVSGENQGSGIQAGLNKGVEEGELDGDEDDDWEGIERTELEKVFAAAANYVGCGVEDDWLANVGSDAQMQLYGLHKVAMEGPCYEPQPMALKVSARAKWNAWQRLGNMSPEVAMEKYINLLSDRVPRWMESDSSGDGKQDFSQTGIESALDSDMDTYLHNQPNSKKESKLELKSGTDGDDLAGDSNSVNREKE</sequence>
<name>A0A5J5AF29_9ASTE</name>
<evidence type="ECO:0000259" key="5">
    <source>
        <dbReference type="PROSITE" id="PS51228"/>
    </source>
</evidence>
<dbReference type="GO" id="GO:0006631">
    <property type="term" value="P:fatty acid metabolic process"/>
    <property type="evidence" value="ECO:0007669"/>
    <property type="project" value="TreeGrafter"/>
</dbReference>
<dbReference type="SUPFAM" id="SSF47027">
    <property type="entry name" value="Acyl-CoA binding protein"/>
    <property type="match status" value="1"/>
</dbReference>
<evidence type="ECO:0000313" key="7">
    <source>
        <dbReference type="Proteomes" id="UP000325577"/>
    </source>
</evidence>
<evidence type="ECO:0000256" key="3">
    <source>
        <dbReference type="SAM" id="MobiDB-lite"/>
    </source>
</evidence>
<comment type="similarity">
    <text evidence="1">Belongs to the ACBP family.</text>
</comment>
<evidence type="ECO:0000256" key="2">
    <source>
        <dbReference type="ARBA" id="ARBA00023121"/>
    </source>
</evidence>
<feature type="transmembrane region" description="Helical" evidence="4">
    <location>
        <begin position="45"/>
        <end position="68"/>
    </location>
</feature>
<keyword evidence="4" id="KW-1133">Transmembrane helix</keyword>
<evidence type="ECO:0000256" key="4">
    <source>
        <dbReference type="SAM" id="Phobius"/>
    </source>
</evidence>
<dbReference type="InterPro" id="IPR000582">
    <property type="entry name" value="Acyl-CoA-binding_protein"/>
</dbReference>
<dbReference type="Gene3D" id="1.20.80.10">
    <property type="match status" value="1"/>
</dbReference>
<evidence type="ECO:0000256" key="1">
    <source>
        <dbReference type="ARBA" id="ARBA00005567"/>
    </source>
</evidence>
<keyword evidence="4" id="KW-0472">Membrane</keyword>
<keyword evidence="2" id="KW-0446">Lipid-binding</keyword>
<feature type="compositionally biased region" description="Basic and acidic residues" evidence="3">
    <location>
        <begin position="442"/>
        <end position="454"/>
    </location>
</feature>
<evidence type="ECO:0000313" key="6">
    <source>
        <dbReference type="EMBL" id="KAA8528472.1"/>
    </source>
</evidence>
<feature type="domain" description="ACB" evidence="5">
    <location>
        <begin position="318"/>
        <end position="408"/>
    </location>
</feature>
<dbReference type="InterPro" id="IPR014352">
    <property type="entry name" value="FERM/acyl-CoA-bd_prot_sf"/>
</dbReference>
<dbReference type="PROSITE" id="PS51228">
    <property type="entry name" value="ACB_2"/>
    <property type="match status" value="1"/>
</dbReference>
<gene>
    <name evidence="6" type="ORF">F0562_035827</name>
</gene>
<feature type="compositionally biased region" description="Polar residues" evidence="3">
    <location>
        <begin position="462"/>
        <end position="471"/>
    </location>
</feature>
<keyword evidence="7" id="KW-1185">Reference proteome</keyword>
<dbReference type="PANTHER" id="PTHR23310">
    <property type="entry name" value="ACYL-COA-BINDING PROTEIN, ACBP"/>
    <property type="match status" value="1"/>
</dbReference>
<accession>A0A5J5AF29</accession>
<dbReference type="OrthoDB" id="71307at2759"/>
<feature type="transmembrane region" description="Helical" evidence="4">
    <location>
        <begin position="6"/>
        <end position="33"/>
    </location>
</feature>
<reference evidence="6 7" key="1">
    <citation type="submission" date="2019-09" db="EMBL/GenBank/DDBJ databases">
        <title>A chromosome-level genome assembly of the Chinese tupelo Nyssa sinensis.</title>
        <authorList>
            <person name="Yang X."/>
            <person name="Kang M."/>
            <person name="Yang Y."/>
            <person name="Xiong H."/>
            <person name="Wang M."/>
            <person name="Zhang Z."/>
            <person name="Wang Z."/>
            <person name="Wu H."/>
            <person name="Ma T."/>
            <person name="Liu J."/>
            <person name="Xi Z."/>
        </authorList>
    </citation>
    <scope>NUCLEOTIDE SEQUENCE [LARGE SCALE GENOMIC DNA]</scope>
    <source>
        <strain evidence="6">J267</strain>
        <tissue evidence="6">Leaf</tissue>
    </source>
</reference>
<dbReference type="Proteomes" id="UP000325577">
    <property type="component" value="Linkage Group LG21"/>
</dbReference>
<keyword evidence="4" id="KW-0812">Transmembrane</keyword>
<organism evidence="6 7">
    <name type="scientific">Nyssa sinensis</name>
    <dbReference type="NCBI Taxonomy" id="561372"/>
    <lineage>
        <taxon>Eukaryota</taxon>
        <taxon>Viridiplantae</taxon>
        <taxon>Streptophyta</taxon>
        <taxon>Embryophyta</taxon>
        <taxon>Tracheophyta</taxon>
        <taxon>Spermatophyta</taxon>
        <taxon>Magnoliopsida</taxon>
        <taxon>eudicotyledons</taxon>
        <taxon>Gunneridae</taxon>
        <taxon>Pentapetalae</taxon>
        <taxon>asterids</taxon>
        <taxon>Cornales</taxon>
        <taxon>Nyssaceae</taxon>
        <taxon>Nyssa</taxon>
    </lineage>
</organism>
<dbReference type="InterPro" id="IPR035984">
    <property type="entry name" value="Acyl-CoA-binding_sf"/>
</dbReference>